<name>A0A8S9A517_SORMA</name>
<comment type="caution">
    <text evidence="14">The sequence shown here is derived from an EMBL/GenBank/DDBJ whole genome shotgun (WGS) entry which is preliminary data.</text>
</comment>
<dbReference type="InterPro" id="IPR003378">
    <property type="entry name" value="Fringe-like_glycosylTrfase"/>
</dbReference>
<sequence length="503" mass="57260">MIKTPRRGQDSLFYIPTLPRMFTRKSITIALCATISLLLLLATSRRLGGWAAVDDPLYQSDGHGPHGPPPPPEHNAPGPRPHPSKNPECAGYPIPDNILVVMKTGASESFNRVPTQLLTVLKCVPDFLIFSDMEQKIGGYQVYDSLSNVSAEAMEGNSDFDLYRRQKACPVDVEGCNKQGNPATEGWNLDKYKNVHMAEQTYKLRPDYDWYVFVDADTYVLWPNLVQWLGKLNPNKKHYLGSVTLIQGFSFGHGGSGYIVSKASMKALVGENPGVGQRYDLRAKRECCGDYVFALALKDNADVSVEQMWPTINGEKPATLPFGPWHWCHPIVTMHHMNSEEINTFWEFERRFRKEQLASGNPRPLLIKDIYHEYLEPKLKREQLDWDNKSDDRFYVDLAAKKWDDGTLHRMKKSEEYNELEKVAHRSASDCEAACKSLPPDDCVQYKYEDGKCAMHKSFILGKPVPKKEGAQQTISGWDVEKIKEWTEKEKVCNKIQWPNLES</sequence>
<protein>
    <recommendedName>
        <fullName evidence="4">N-acetylgalactosaminide beta-1,3-galactosyltransferase</fullName>
        <ecNumber evidence="4">2.4.1.122</ecNumber>
    </recommendedName>
</protein>
<dbReference type="PANTHER" id="PTHR23033">
    <property type="entry name" value="BETA1,3-GALACTOSYLTRANSFERASE"/>
    <property type="match status" value="1"/>
</dbReference>
<dbReference type="FunFam" id="3.90.550.50:FF:000039">
    <property type="entry name" value="WGS project CABT00000000 data, contig 2.9"/>
    <property type="match status" value="1"/>
</dbReference>
<organism evidence="14 15">
    <name type="scientific">Sordaria macrospora</name>
    <dbReference type="NCBI Taxonomy" id="5147"/>
    <lineage>
        <taxon>Eukaryota</taxon>
        <taxon>Fungi</taxon>
        <taxon>Dikarya</taxon>
        <taxon>Ascomycota</taxon>
        <taxon>Pezizomycotina</taxon>
        <taxon>Sordariomycetes</taxon>
        <taxon>Sordariomycetidae</taxon>
        <taxon>Sordariales</taxon>
        <taxon>Sordariaceae</taxon>
        <taxon>Sordaria</taxon>
    </lineage>
</organism>
<keyword evidence="6" id="KW-0808">Transferase</keyword>
<evidence type="ECO:0000256" key="7">
    <source>
        <dbReference type="ARBA" id="ARBA00022692"/>
    </source>
</evidence>
<evidence type="ECO:0000256" key="3">
    <source>
        <dbReference type="ARBA" id="ARBA00006462"/>
    </source>
</evidence>
<evidence type="ECO:0000313" key="15">
    <source>
        <dbReference type="Proteomes" id="UP000433876"/>
    </source>
</evidence>
<dbReference type="VEuPathDB" id="FungiDB:SMAC_03630"/>
<evidence type="ECO:0000256" key="8">
    <source>
        <dbReference type="ARBA" id="ARBA00022741"/>
    </source>
</evidence>
<evidence type="ECO:0000256" key="12">
    <source>
        <dbReference type="SAM" id="MobiDB-lite"/>
    </source>
</evidence>
<evidence type="ECO:0000256" key="6">
    <source>
        <dbReference type="ARBA" id="ARBA00022679"/>
    </source>
</evidence>
<evidence type="ECO:0000259" key="13">
    <source>
        <dbReference type="Pfam" id="PF02434"/>
    </source>
</evidence>
<comment type="pathway">
    <text evidence="2">Protein modification; protein glycosylation.</text>
</comment>
<dbReference type="GO" id="GO:0016020">
    <property type="term" value="C:membrane"/>
    <property type="evidence" value="ECO:0007669"/>
    <property type="project" value="UniProtKB-SubCell"/>
</dbReference>
<dbReference type="GO" id="GO:0000166">
    <property type="term" value="F:nucleotide binding"/>
    <property type="evidence" value="ECO:0007669"/>
    <property type="project" value="UniProtKB-KW"/>
</dbReference>
<dbReference type="EMBL" id="NMPR01000006">
    <property type="protein sequence ID" value="KAA8636081.1"/>
    <property type="molecule type" value="Genomic_DNA"/>
</dbReference>
<comment type="subcellular location">
    <subcellularLocation>
        <location evidence="1">Membrane</location>
        <topology evidence="1">Single-pass type II membrane protein</topology>
    </subcellularLocation>
</comment>
<dbReference type="PANTHER" id="PTHR23033:SF40">
    <property type="entry name" value="APPLE DOMAIN-CONTAINING PROTEIN"/>
    <property type="match status" value="1"/>
</dbReference>
<dbReference type="EC" id="2.4.1.122" evidence="4"/>
<reference evidence="14 15" key="1">
    <citation type="submission" date="2017-07" db="EMBL/GenBank/DDBJ databases">
        <title>Genome sequence of the Sordaria macrospora wild type strain R19027.</title>
        <authorList>
            <person name="Nowrousian M."/>
            <person name="Teichert I."/>
            <person name="Kueck U."/>
        </authorList>
    </citation>
    <scope>NUCLEOTIDE SEQUENCE [LARGE SCALE GENOMIC DNA]</scope>
    <source>
        <strain evidence="14 15">R19027</strain>
        <tissue evidence="14">Mycelium</tissue>
    </source>
</reference>
<dbReference type="InterPro" id="IPR026050">
    <property type="entry name" value="C1GALT1/C1GALT1_chp1"/>
</dbReference>
<evidence type="ECO:0000256" key="9">
    <source>
        <dbReference type="ARBA" id="ARBA00022968"/>
    </source>
</evidence>
<proteinExistence type="inferred from homology"/>
<feature type="compositionally biased region" description="Pro residues" evidence="12">
    <location>
        <begin position="66"/>
        <end position="81"/>
    </location>
</feature>
<dbReference type="Pfam" id="PF02434">
    <property type="entry name" value="Fringe"/>
    <property type="match status" value="1"/>
</dbReference>
<keyword evidence="10" id="KW-1133">Transmembrane helix</keyword>
<dbReference type="Proteomes" id="UP000433876">
    <property type="component" value="Unassembled WGS sequence"/>
</dbReference>
<feature type="domain" description="Fringe-like glycosyltransferase" evidence="13">
    <location>
        <begin position="193"/>
        <end position="268"/>
    </location>
</feature>
<gene>
    <name evidence="14" type="ORF">SMACR_03630</name>
</gene>
<keyword evidence="5" id="KW-0328">Glycosyltransferase</keyword>
<evidence type="ECO:0000256" key="5">
    <source>
        <dbReference type="ARBA" id="ARBA00022676"/>
    </source>
</evidence>
<feature type="region of interest" description="Disordered" evidence="12">
    <location>
        <begin position="58"/>
        <end position="89"/>
    </location>
</feature>
<dbReference type="GO" id="GO:0016263">
    <property type="term" value="F:glycoprotein-N-acetylgalactosamine 3-beta-galactosyltransferase activity"/>
    <property type="evidence" value="ECO:0007669"/>
    <property type="project" value="UniProtKB-EC"/>
</dbReference>
<dbReference type="Gene3D" id="3.90.550.50">
    <property type="match status" value="1"/>
</dbReference>
<accession>A0A8S9A517</accession>
<comment type="similarity">
    <text evidence="3">Belongs to the glycosyltransferase 31 family. Beta3-Gal-T subfamily.</text>
</comment>
<evidence type="ECO:0000256" key="10">
    <source>
        <dbReference type="ARBA" id="ARBA00022989"/>
    </source>
</evidence>
<evidence type="ECO:0000313" key="14">
    <source>
        <dbReference type="EMBL" id="KAA8636081.1"/>
    </source>
</evidence>
<evidence type="ECO:0000256" key="4">
    <source>
        <dbReference type="ARBA" id="ARBA00012557"/>
    </source>
</evidence>
<keyword evidence="7" id="KW-0812">Transmembrane</keyword>
<evidence type="ECO:0000256" key="1">
    <source>
        <dbReference type="ARBA" id="ARBA00004606"/>
    </source>
</evidence>
<dbReference type="AlphaFoldDB" id="A0A8S9A517"/>
<keyword evidence="8" id="KW-0547">Nucleotide-binding</keyword>
<keyword evidence="11" id="KW-0472">Membrane</keyword>
<keyword evidence="9" id="KW-0735">Signal-anchor</keyword>
<evidence type="ECO:0000256" key="11">
    <source>
        <dbReference type="ARBA" id="ARBA00023136"/>
    </source>
</evidence>
<evidence type="ECO:0000256" key="2">
    <source>
        <dbReference type="ARBA" id="ARBA00004922"/>
    </source>
</evidence>